<feature type="transmembrane region" description="Helical" evidence="7">
    <location>
        <begin position="202"/>
        <end position="220"/>
    </location>
</feature>
<keyword evidence="4 7" id="KW-0472">Membrane</keyword>
<dbReference type="InterPro" id="IPR049326">
    <property type="entry name" value="Rhodopsin_dom_fungi"/>
</dbReference>
<proteinExistence type="inferred from homology"/>
<evidence type="ECO:0000313" key="9">
    <source>
        <dbReference type="EMBL" id="KAF1914072.1"/>
    </source>
</evidence>
<dbReference type="PANTHER" id="PTHR33048">
    <property type="entry name" value="PTH11-LIKE INTEGRAL MEMBRANE PROTEIN (AFU_ORTHOLOGUE AFUA_5G11245)"/>
    <property type="match status" value="1"/>
</dbReference>
<evidence type="ECO:0000256" key="4">
    <source>
        <dbReference type="ARBA" id="ARBA00023136"/>
    </source>
</evidence>
<sequence length="402" mass="45228">MPIPNRGPELLGVNIGFVATATLAYSLRCFVRVKMMKAFGLDDWLMGLALLSMIAYVVSSNIGVFYGTGRHHWDLSTEHIEKARHCWWFGSIFYTWAMVFAKLSIGFLLLRISVKPIHTWLLYAAMLTCVVTGGSFFFTSVFQCWPVYRFWHDFDPQACISIDLMIRLSNICSTVSILFDFVLATIPAFLIWPLQLNRKTKIALIPLIAMGCIASAAAIARFPFMKYMGSHDFLWSTIDIAIWSTVEQGLAITASSLATIRPLYFLAMSHFGLSVESRASYGRDSGPPAWPLSSKTSKVDNEQKQNSLRSDVCNLATINNDCKSHGSDIDAKWYPTALSPISTKDPKWLSNRHQNDNESEIGLKMKDYMSGDEEDPMQTMVSKSFRVIDEERSLASCDTSYT</sequence>
<dbReference type="GO" id="GO:0016020">
    <property type="term" value="C:membrane"/>
    <property type="evidence" value="ECO:0007669"/>
    <property type="project" value="UniProtKB-SubCell"/>
</dbReference>
<dbReference type="Pfam" id="PF20684">
    <property type="entry name" value="Fung_rhodopsin"/>
    <property type="match status" value="1"/>
</dbReference>
<evidence type="ECO:0000256" key="7">
    <source>
        <dbReference type="SAM" id="Phobius"/>
    </source>
</evidence>
<feature type="transmembrane region" description="Helical" evidence="7">
    <location>
        <begin position="43"/>
        <end position="67"/>
    </location>
</feature>
<feature type="region of interest" description="Disordered" evidence="6">
    <location>
        <begin position="284"/>
        <end position="305"/>
    </location>
</feature>
<evidence type="ECO:0000313" key="10">
    <source>
        <dbReference type="Proteomes" id="UP000800096"/>
    </source>
</evidence>
<evidence type="ECO:0000256" key="2">
    <source>
        <dbReference type="ARBA" id="ARBA00022692"/>
    </source>
</evidence>
<evidence type="ECO:0000256" key="3">
    <source>
        <dbReference type="ARBA" id="ARBA00022989"/>
    </source>
</evidence>
<dbReference type="EMBL" id="ML979138">
    <property type="protein sequence ID" value="KAF1914072.1"/>
    <property type="molecule type" value="Genomic_DNA"/>
</dbReference>
<keyword evidence="3 7" id="KW-1133">Transmembrane helix</keyword>
<name>A0A6A5QFF9_AMPQU</name>
<comment type="subcellular location">
    <subcellularLocation>
        <location evidence="1">Membrane</location>
        <topology evidence="1">Multi-pass membrane protein</topology>
    </subcellularLocation>
</comment>
<comment type="similarity">
    <text evidence="5">Belongs to the SAT4 family.</text>
</comment>
<evidence type="ECO:0000256" key="6">
    <source>
        <dbReference type="SAM" id="MobiDB-lite"/>
    </source>
</evidence>
<protein>
    <recommendedName>
        <fullName evidence="8">Rhodopsin domain-containing protein</fullName>
    </recommendedName>
</protein>
<gene>
    <name evidence="9" type="ORF">BDU57DRAFT_541439</name>
</gene>
<dbReference type="OrthoDB" id="3936451at2759"/>
<dbReference type="Proteomes" id="UP000800096">
    <property type="component" value="Unassembled WGS sequence"/>
</dbReference>
<feature type="transmembrane region" description="Helical" evidence="7">
    <location>
        <begin position="12"/>
        <end position="31"/>
    </location>
</feature>
<feature type="transmembrane region" description="Helical" evidence="7">
    <location>
        <begin position="168"/>
        <end position="190"/>
    </location>
</feature>
<evidence type="ECO:0000259" key="8">
    <source>
        <dbReference type="Pfam" id="PF20684"/>
    </source>
</evidence>
<keyword evidence="10" id="KW-1185">Reference proteome</keyword>
<reference evidence="9" key="1">
    <citation type="journal article" date="2020" name="Stud. Mycol.">
        <title>101 Dothideomycetes genomes: a test case for predicting lifestyles and emergence of pathogens.</title>
        <authorList>
            <person name="Haridas S."/>
            <person name="Albert R."/>
            <person name="Binder M."/>
            <person name="Bloem J."/>
            <person name="Labutti K."/>
            <person name="Salamov A."/>
            <person name="Andreopoulos B."/>
            <person name="Baker S."/>
            <person name="Barry K."/>
            <person name="Bills G."/>
            <person name="Bluhm B."/>
            <person name="Cannon C."/>
            <person name="Castanera R."/>
            <person name="Culley D."/>
            <person name="Daum C."/>
            <person name="Ezra D."/>
            <person name="Gonzalez J."/>
            <person name="Henrissat B."/>
            <person name="Kuo A."/>
            <person name="Liang C."/>
            <person name="Lipzen A."/>
            <person name="Lutzoni F."/>
            <person name="Magnuson J."/>
            <person name="Mondo S."/>
            <person name="Nolan M."/>
            <person name="Ohm R."/>
            <person name="Pangilinan J."/>
            <person name="Park H.-J."/>
            <person name="Ramirez L."/>
            <person name="Alfaro M."/>
            <person name="Sun H."/>
            <person name="Tritt A."/>
            <person name="Yoshinaga Y."/>
            <person name="Zwiers L.-H."/>
            <person name="Turgeon B."/>
            <person name="Goodwin S."/>
            <person name="Spatafora J."/>
            <person name="Crous P."/>
            <person name="Grigoriev I."/>
        </authorList>
    </citation>
    <scope>NUCLEOTIDE SEQUENCE</scope>
    <source>
        <strain evidence="9">HMLAC05119</strain>
    </source>
</reference>
<feature type="transmembrane region" description="Helical" evidence="7">
    <location>
        <begin position="122"/>
        <end position="148"/>
    </location>
</feature>
<dbReference type="AlphaFoldDB" id="A0A6A5QFF9"/>
<organism evidence="9 10">
    <name type="scientific">Ampelomyces quisqualis</name>
    <name type="common">Powdery mildew agent</name>
    <dbReference type="NCBI Taxonomy" id="50730"/>
    <lineage>
        <taxon>Eukaryota</taxon>
        <taxon>Fungi</taxon>
        <taxon>Dikarya</taxon>
        <taxon>Ascomycota</taxon>
        <taxon>Pezizomycotina</taxon>
        <taxon>Dothideomycetes</taxon>
        <taxon>Pleosporomycetidae</taxon>
        <taxon>Pleosporales</taxon>
        <taxon>Pleosporineae</taxon>
        <taxon>Phaeosphaeriaceae</taxon>
        <taxon>Ampelomyces</taxon>
    </lineage>
</organism>
<evidence type="ECO:0000256" key="1">
    <source>
        <dbReference type="ARBA" id="ARBA00004141"/>
    </source>
</evidence>
<keyword evidence="2 7" id="KW-0812">Transmembrane</keyword>
<dbReference type="InterPro" id="IPR052337">
    <property type="entry name" value="SAT4-like"/>
</dbReference>
<accession>A0A6A5QFF9</accession>
<dbReference type="PANTHER" id="PTHR33048:SF96">
    <property type="entry name" value="INTEGRAL MEMBRANE PROTEIN"/>
    <property type="match status" value="1"/>
</dbReference>
<evidence type="ECO:0000256" key="5">
    <source>
        <dbReference type="ARBA" id="ARBA00038359"/>
    </source>
</evidence>
<feature type="transmembrane region" description="Helical" evidence="7">
    <location>
        <begin position="87"/>
        <end position="110"/>
    </location>
</feature>
<feature type="domain" description="Rhodopsin" evidence="8">
    <location>
        <begin position="27"/>
        <end position="264"/>
    </location>
</feature>